<dbReference type="GO" id="GO:0004519">
    <property type="term" value="F:endonuclease activity"/>
    <property type="evidence" value="ECO:0007669"/>
    <property type="project" value="UniProtKB-KW"/>
</dbReference>
<evidence type="ECO:0000313" key="3">
    <source>
        <dbReference type="Proteomes" id="UP000633365"/>
    </source>
</evidence>
<comment type="caution">
    <text evidence="2">The sequence shown here is derived from an EMBL/GenBank/DDBJ whole genome shotgun (WGS) entry which is preliminary data.</text>
</comment>
<evidence type="ECO:0000313" key="2">
    <source>
        <dbReference type="EMBL" id="MBK6089851.1"/>
    </source>
</evidence>
<accession>A0A935C3N8</accession>
<feature type="domain" description="DUF559" evidence="1">
    <location>
        <begin position="12"/>
        <end position="116"/>
    </location>
</feature>
<dbReference type="AlphaFoldDB" id="A0A935C3N8"/>
<name>A0A935C3N8_9FIRM</name>
<protein>
    <submittedName>
        <fullName evidence="2">Endonuclease domain-containing protein</fullName>
    </submittedName>
</protein>
<keyword evidence="2" id="KW-0540">Nuclease</keyword>
<dbReference type="CDD" id="cd01038">
    <property type="entry name" value="Endonuclease_DUF559"/>
    <property type="match status" value="1"/>
</dbReference>
<gene>
    <name evidence="2" type="ORF">JKK62_14590</name>
</gene>
<proteinExistence type="predicted"/>
<dbReference type="Proteomes" id="UP000633365">
    <property type="component" value="Unassembled WGS sequence"/>
</dbReference>
<reference evidence="2" key="1">
    <citation type="submission" date="2021-01" db="EMBL/GenBank/DDBJ databases">
        <title>Genome public.</title>
        <authorList>
            <person name="Liu C."/>
            <person name="Sun Q."/>
        </authorList>
    </citation>
    <scope>NUCLEOTIDE SEQUENCE</scope>
    <source>
        <strain evidence="2">M6</strain>
    </source>
</reference>
<dbReference type="SUPFAM" id="SSF52980">
    <property type="entry name" value="Restriction endonuclease-like"/>
    <property type="match status" value="1"/>
</dbReference>
<dbReference type="PANTHER" id="PTHR38590:SF1">
    <property type="entry name" value="BLL0828 PROTEIN"/>
    <property type="match status" value="1"/>
</dbReference>
<dbReference type="EMBL" id="JAEQMG010000163">
    <property type="protein sequence ID" value="MBK6089851.1"/>
    <property type="molecule type" value="Genomic_DNA"/>
</dbReference>
<keyword evidence="2" id="KW-0255">Endonuclease</keyword>
<dbReference type="PANTHER" id="PTHR38590">
    <property type="entry name" value="BLL0828 PROTEIN"/>
    <property type="match status" value="1"/>
</dbReference>
<sequence length="127" mass="15606">MDRIHNKDNLPLARTLRNNMTKEENHLWYDFLKLYHQQYHIIFLRQKIIGNYIVDFYCPQAKLVIELDGSQHYEEDAELYDKIRTDFLNSLDIEVLRYTNRDIHTRFKEVCDDIDYHIRMRIKELQG</sequence>
<dbReference type="InterPro" id="IPR047216">
    <property type="entry name" value="Endonuclease_DUF559_bact"/>
</dbReference>
<evidence type="ECO:0000259" key="1">
    <source>
        <dbReference type="Pfam" id="PF04480"/>
    </source>
</evidence>
<dbReference type="Gene3D" id="3.40.960.10">
    <property type="entry name" value="VSR Endonuclease"/>
    <property type="match status" value="1"/>
</dbReference>
<keyword evidence="2" id="KW-0378">Hydrolase</keyword>
<keyword evidence="3" id="KW-1185">Reference proteome</keyword>
<dbReference type="InterPro" id="IPR011335">
    <property type="entry name" value="Restrct_endonuc-II-like"/>
</dbReference>
<dbReference type="Pfam" id="PF04480">
    <property type="entry name" value="DUF559"/>
    <property type="match status" value="1"/>
</dbReference>
<dbReference type="InterPro" id="IPR007569">
    <property type="entry name" value="DUF559"/>
</dbReference>
<organism evidence="2 3">
    <name type="scientific">Ruminococcus difficilis</name>
    <dbReference type="NCBI Taxonomy" id="2763069"/>
    <lineage>
        <taxon>Bacteria</taxon>
        <taxon>Bacillati</taxon>
        <taxon>Bacillota</taxon>
        <taxon>Clostridia</taxon>
        <taxon>Eubacteriales</taxon>
        <taxon>Oscillospiraceae</taxon>
        <taxon>Ruminococcus</taxon>
    </lineage>
</organism>